<sequence>MGEHPGSVVLVVRSPNFADSDLSVSAFWAWDVLRVKQAIAEACPGHPDPSEQRLVYAGKLLQDWQTLEQVLRFDEHALNYTLHMVCRPPVPIQTSPIPLVTDVESREAAVSTSPRRSLDTPTVPMPGVEASVPPVPPHAWSELFQEQMHALQSHNPSADQMIWWQTVCTQYMNQYMHYMQVTGAAPTSFPTPTWPPGNAQAPLTGPHNPFFPHMEPAAGQPHPPTEGHLAGHAGGAGLPGPAPGGADMPQAAPEVANAGPGGAIGAVANNDEGLGQRDALDWLDLATRAIVMFSLIYGYSSPSRILIVMIFAVLAYLWNVGFFRPRALPMAPINAQPDDIVPPQVDPNNEEAEAGTEVVNDEAIITNATEDPPRQANPESNVEGDESGSPPEENDLELTESPDHLATAYTFLSTFFTSLLPEQYQDA</sequence>
<gene>
    <name evidence="9" type="ORF">TCAL_02113</name>
</gene>
<dbReference type="SMART" id="SM00213">
    <property type="entry name" value="UBQ"/>
    <property type="match status" value="1"/>
</dbReference>
<evidence type="ECO:0000256" key="5">
    <source>
        <dbReference type="ARBA" id="ARBA00023230"/>
    </source>
</evidence>
<dbReference type="InterPro" id="IPR000626">
    <property type="entry name" value="Ubiquitin-like_dom"/>
</dbReference>
<dbReference type="OrthoDB" id="21589at2759"/>
<comment type="caution">
    <text evidence="9">The sequence shown here is derived from an EMBL/GenBank/DDBJ whole genome shotgun (WGS) entry which is preliminary data.</text>
</comment>
<feature type="transmembrane region" description="Helical" evidence="7">
    <location>
        <begin position="305"/>
        <end position="323"/>
    </location>
</feature>
<feature type="region of interest" description="Disordered" evidence="6">
    <location>
        <begin position="367"/>
        <end position="402"/>
    </location>
</feature>
<dbReference type="FunFam" id="3.10.20.90:FF:000046">
    <property type="entry name" value="Homocysteine-responsive endoplasmic reticulum-resident ubiquitin-like domain member 2 protein"/>
    <property type="match status" value="1"/>
</dbReference>
<keyword evidence="3 7" id="KW-1133">Transmembrane helix</keyword>
<reference evidence="9 10" key="1">
    <citation type="journal article" date="2018" name="Nat. Ecol. Evol.">
        <title>Genomic signatures of mitonuclear coevolution across populations of Tigriopus californicus.</title>
        <authorList>
            <person name="Barreto F.S."/>
            <person name="Watson E.T."/>
            <person name="Lima T.G."/>
            <person name="Willett C.S."/>
            <person name="Edmands S."/>
            <person name="Li W."/>
            <person name="Burton R.S."/>
        </authorList>
    </citation>
    <scope>NUCLEOTIDE SEQUENCE [LARGE SCALE GENOMIC DNA]</scope>
    <source>
        <strain evidence="9 10">San Diego</strain>
    </source>
</reference>
<comment type="subcellular location">
    <subcellularLocation>
        <location evidence="1">Membrane</location>
    </subcellularLocation>
</comment>
<proteinExistence type="predicted"/>
<dbReference type="OMA" id="YMQLMAA"/>
<dbReference type="EMBL" id="VCGU01000459">
    <property type="protein sequence ID" value="TRY62197.1"/>
    <property type="molecule type" value="Genomic_DNA"/>
</dbReference>
<dbReference type="GO" id="GO:0030968">
    <property type="term" value="P:endoplasmic reticulum unfolded protein response"/>
    <property type="evidence" value="ECO:0007669"/>
    <property type="project" value="TreeGrafter"/>
</dbReference>
<dbReference type="PROSITE" id="PS50053">
    <property type="entry name" value="UBIQUITIN_2"/>
    <property type="match status" value="1"/>
</dbReference>
<dbReference type="Proteomes" id="UP000318571">
    <property type="component" value="Chromosome 8"/>
</dbReference>
<feature type="compositionally biased region" description="Acidic residues" evidence="6">
    <location>
        <begin position="382"/>
        <end position="400"/>
    </location>
</feature>
<accession>A0A553N9U9</accession>
<dbReference type="GO" id="GO:0016020">
    <property type="term" value="C:membrane"/>
    <property type="evidence" value="ECO:0007669"/>
    <property type="project" value="UniProtKB-SubCell"/>
</dbReference>
<feature type="region of interest" description="Disordered" evidence="6">
    <location>
        <begin position="342"/>
        <end position="361"/>
    </location>
</feature>
<keyword evidence="5" id="KW-0834">Unfolded protein response</keyword>
<name>A0A553N9U9_TIGCA</name>
<dbReference type="Pfam" id="PF00240">
    <property type="entry name" value="ubiquitin"/>
    <property type="match status" value="1"/>
</dbReference>
<evidence type="ECO:0000256" key="4">
    <source>
        <dbReference type="ARBA" id="ARBA00023136"/>
    </source>
</evidence>
<dbReference type="SUPFAM" id="SSF54236">
    <property type="entry name" value="Ubiquitin-like"/>
    <property type="match status" value="1"/>
</dbReference>
<dbReference type="InterPro" id="IPR029071">
    <property type="entry name" value="Ubiquitin-like_domsf"/>
</dbReference>
<dbReference type="InterPro" id="IPR039751">
    <property type="entry name" value="HERPUD1/2"/>
</dbReference>
<dbReference type="PANTHER" id="PTHR12943">
    <property type="entry name" value="HOMOCYSTEINE-RESPONSIVE ENDOPLASMIC RETICULUM-RESIDENT UNIQUITIN-LIKE DOMAIN HERPUD PROTEIN FAMILY MEMBER"/>
    <property type="match status" value="1"/>
</dbReference>
<evidence type="ECO:0000256" key="2">
    <source>
        <dbReference type="ARBA" id="ARBA00022692"/>
    </source>
</evidence>
<evidence type="ECO:0000256" key="7">
    <source>
        <dbReference type="SAM" id="Phobius"/>
    </source>
</evidence>
<evidence type="ECO:0000256" key="6">
    <source>
        <dbReference type="SAM" id="MobiDB-lite"/>
    </source>
</evidence>
<evidence type="ECO:0000313" key="10">
    <source>
        <dbReference type="Proteomes" id="UP000318571"/>
    </source>
</evidence>
<dbReference type="AlphaFoldDB" id="A0A553N9U9"/>
<keyword evidence="10" id="KW-1185">Reference proteome</keyword>
<feature type="domain" description="Ubiquitin-like" evidence="8">
    <location>
        <begin position="8"/>
        <end position="69"/>
    </location>
</feature>
<feature type="region of interest" description="Disordered" evidence="6">
    <location>
        <begin position="215"/>
        <end position="251"/>
    </location>
</feature>
<keyword evidence="2 7" id="KW-0812">Transmembrane</keyword>
<dbReference type="PANTHER" id="PTHR12943:SF27">
    <property type="entry name" value="HOMOCYSTEINE-INDUCED ENDOPLASMIC RETICULUM PROTEIN, ISOFORM A"/>
    <property type="match status" value="1"/>
</dbReference>
<evidence type="ECO:0000259" key="8">
    <source>
        <dbReference type="PROSITE" id="PS50053"/>
    </source>
</evidence>
<evidence type="ECO:0000313" key="9">
    <source>
        <dbReference type="EMBL" id="TRY62197.1"/>
    </source>
</evidence>
<dbReference type="STRING" id="6832.A0A553N9U9"/>
<protein>
    <recommendedName>
        <fullName evidence="8">Ubiquitin-like domain-containing protein</fullName>
    </recommendedName>
</protein>
<keyword evidence="4 7" id="KW-0472">Membrane</keyword>
<dbReference type="Gene3D" id="3.10.20.90">
    <property type="entry name" value="Phosphatidylinositol 3-kinase Catalytic Subunit, Chain A, domain 1"/>
    <property type="match status" value="1"/>
</dbReference>
<evidence type="ECO:0000256" key="3">
    <source>
        <dbReference type="ARBA" id="ARBA00022989"/>
    </source>
</evidence>
<evidence type="ECO:0000256" key="1">
    <source>
        <dbReference type="ARBA" id="ARBA00004370"/>
    </source>
</evidence>
<organism evidence="9 10">
    <name type="scientific">Tigriopus californicus</name>
    <name type="common">Marine copepod</name>
    <dbReference type="NCBI Taxonomy" id="6832"/>
    <lineage>
        <taxon>Eukaryota</taxon>
        <taxon>Metazoa</taxon>
        <taxon>Ecdysozoa</taxon>
        <taxon>Arthropoda</taxon>
        <taxon>Crustacea</taxon>
        <taxon>Multicrustacea</taxon>
        <taxon>Hexanauplia</taxon>
        <taxon>Copepoda</taxon>
        <taxon>Harpacticoida</taxon>
        <taxon>Harpacticidae</taxon>
        <taxon>Tigriopus</taxon>
    </lineage>
</organism>